<evidence type="ECO:0000313" key="2">
    <source>
        <dbReference type="EMBL" id="CAI9113276.1"/>
    </source>
</evidence>
<gene>
    <name evidence="2" type="ORF">OLC1_LOCUS20319</name>
</gene>
<protein>
    <submittedName>
        <fullName evidence="2">OLC1v1013849C1</fullName>
    </submittedName>
</protein>
<proteinExistence type="predicted"/>
<dbReference type="Gene3D" id="3.20.20.100">
    <property type="entry name" value="NADP-dependent oxidoreductase domain"/>
    <property type="match status" value="1"/>
</dbReference>
<dbReference type="PROSITE" id="PS00798">
    <property type="entry name" value="ALDOKETO_REDUCTASE_1"/>
    <property type="match status" value="1"/>
</dbReference>
<dbReference type="PRINTS" id="PR00069">
    <property type="entry name" value="ALDKETRDTASE"/>
</dbReference>
<dbReference type="EMBL" id="OX459124">
    <property type="protein sequence ID" value="CAI9113276.1"/>
    <property type="molecule type" value="Genomic_DNA"/>
</dbReference>
<organism evidence="2 3">
    <name type="scientific">Oldenlandia corymbosa var. corymbosa</name>
    <dbReference type="NCBI Taxonomy" id="529605"/>
    <lineage>
        <taxon>Eukaryota</taxon>
        <taxon>Viridiplantae</taxon>
        <taxon>Streptophyta</taxon>
        <taxon>Embryophyta</taxon>
        <taxon>Tracheophyta</taxon>
        <taxon>Spermatophyta</taxon>
        <taxon>Magnoliopsida</taxon>
        <taxon>eudicotyledons</taxon>
        <taxon>Gunneridae</taxon>
        <taxon>Pentapetalae</taxon>
        <taxon>asterids</taxon>
        <taxon>lamiids</taxon>
        <taxon>Gentianales</taxon>
        <taxon>Rubiaceae</taxon>
        <taxon>Rubioideae</taxon>
        <taxon>Spermacoceae</taxon>
        <taxon>Hedyotis-Oldenlandia complex</taxon>
        <taxon>Oldenlandia</taxon>
    </lineage>
</organism>
<evidence type="ECO:0000259" key="1">
    <source>
        <dbReference type="Pfam" id="PF00248"/>
    </source>
</evidence>
<dbReference type="Pfam" id="PF00248">
    <property type="entry name" value="Aldo_ket_red"/>
    <property type="match status" value="1"/>
</dbReference>
<reference evidence="2" key="1">
    <citation type="submission" date="2023-03" db="EMBL/GenBank/DDBJ databases">
        <authorList>
            <person name="Julca I."/>
        </authorList>
    </citation>
    <scope>NUCLEOTIDE SEQUENCE</scope>
</reference>
<dbReference type="Proteomes" id="UP001161247">
    <property type="component" value="Chromosome 7"/>
</dbReference>
<dbReference type="InterPro" id="IPR023210">
    <property type="entry name" value="NADP_OxRdtase_dom"/>
</dbReference>
<keyword evidence="3" id="KW-1185">Reference proteome</keyword>
<name>A0AAV1DZP6_OLDCO</name>
<dbReference type="SUPFAM" id="SSF51430">
    <property type="entry name" value="NAD(P)-linked oxidoreductase"/>
    <property type="match status" value="1"/>
</dbReference>
<dbReference type="PANTHER" id="PTHR11732">
    <property type="entry name" value="ALDO/KETO REDUCTASE"/>
    <property type="match status" value="1"/>
</dbReference>
<feature type="domain" description="NADP-dependent oxidoreductase" evidence="1">
    <location>
        <begin position="25"/>
        <end position="124"/>
    </location>
</feature>
<dbReference type="GO" id="GO:0016491">
    <property type="term" value="F:oxidoreductase activity"/>
    <property type="evidence" value="ECO:0007669"/>
    <property type="project" value="InterPro"/>
</dbReference>
<evidence type="ECO:0000313" key="3">
    <source>
        <dbReference type="Proteomes" id="UP001161247"/>
    </source>
</evidence>
<accession>A0AAV1DZP6</accession>
<dbReference type="InterPro" id="IPR020471">
    <property type="entry name" value="AKR"/>
</dbReference>
<sequence>MEVKNHLEVGIPEIMLNSGHKMPVIGFGCAILPPLPLEEEVRIFIQAMENGYRHFDSASFYGSEEALGEAIAKGLEIGLIKVRDELFIASKLWVTDNYYDLVLPAIKTTLRKLRLEYLDLYLVH</sequence>
<dbReference type="AlphaFoldDB" id="A0AAV1DZP6"/>
<dbReference type="InterPro" id="IPR036812">
    <property type="entry name" value="NAD(P)_OxRdtase_dom_sf"/>
</dbReference>
<dbReference type="InterPro" id="IPR018170">
    <property type="entry name" value="Aldo/ket_reductase_CS"/>
</dbReference>